<gene>
    <name evidence="1" type="ORF">GCM10010993_16430</name>
</gene>
<evidence type="ECO:0000313" key="1">
    <source>
        <dbReference type="EMBL" id="GGC38331.1"/>
    </source>
</evidence>
<sequence>MRKWIFTYLFLLFWTALTAQTYRKDEINIEKLIEELFAMQQDDVDFENMYEGLLQVFLNPIHLNKATQEELKSIYILNPYQINSFFEYKAAFGNFISIYELQAVPGFDLQTIYKMLPFVTLDDGSEYGSRSFLKRVVNERDAYFIFRQNRVWETRRGFTAADTLSNGRLTSRFLGDPNNLYGRFRIQHSKDFSLGFTIDKDPGEQFIWDPDTKRYGFNFFSYHFTLYNQKKWKTITVGDFQAQFGQGLVYGAGFSVGKGSETITTIRRSSIGLRPYTGAMEFGFFRGLGLTYQHKNIDISLIASHTPRDGNVQIALDTLEQEDVFISSLQLSGLHRTPTEIAYKDQIRESNLGGNIQYSSENRMLQVGINSLFTRYNQPFIRNPQVYNQFEFSGQENHIHSGYISYNIQNYFLFGETAISKSGGMGSVLGVMSSLSRTVDLSLLWRKFDRNFHTFYGNSFSENTRPINEEGIYLGLNFRPNIKYNWSIYYDQFKFPWIKFRTYSPSEGYEWLTRFTYRPSKAVLLFFQFREESKARNISEIQNFQSTYQLSQGKKWNYVVNLDYKINDNWSLKSRVMGSRFDFNNQITKGFAISQDLNADFQKWRVSTRFVLFDTDDYDNRQYIYERNVLWAFSIPALQGQGLRYYTLAQYRVSQKLTLWARYSRTIFTDREVIGSGLQSIQGNRQTETIFQLRYQFNR</sequence>
<dbReference type="EMBL" id="BMFD01000005">
    <property type="protein sequence ID" value="GGC38331.1"/>
    <property type="molecule type" value="Genomic_DNA"/>
</dbReference>
<evidence type="ECO:0000313" key="2">
    <source>
        <dbReference type="Proteomes" id="UP000635885"/>
    </source>
</evidence>
<evidence type="ECO:0008006" key="3">
    <source>
        <dbReference type="Google" id="ProtNLM"/>
    </source>
</evidence>
<dbReference type="SUPFAM" id="SSF47781">
    <property type="entry name" value="RuvA domain 2-like"/>
    <property type="match status" value="1"/>
</dbReference>
<comment type="caution">
    <text evidence="1">The sequence shown here is derived from an EMBL/GenBank/DDBJ whole genome shotgun (WGS) entry which is preliminary data.</text>
</comment>
<protein>
    <recommendedName>
        <fullName evidence="3">Helix-hairpin-helix motif-containing protein</fullName>
    </recommendedName>
</protein>
<dbReference type="RefSeq" id="WP_188441661.1">
    <property type="nucleotide sequence ID" value="NZ_BMFD01000005.1"/>
</dbReference>
<name>A0ABQ1MDF6_9BACT</name>
<dbReference type="InterPro" id="IPR010994">
    <property type="entry name" value="RuvA_2-like"/>
</dbReference>
<dbReference type="Pfam" id="PF12836">
    <property type="entry name" value="HHH_3"/>
    <property type="match status" value="1"/>
</dbReference>
<accession>A0ABQ1MDF6</accession>
<proteinExistence type="predicted"/>
<organism evidence="1 2">
    <name type="scientific">Belliella aquatica</name>
    <dbReference type="NCBI Taxonomy" id="1323734"/>
    <lineage>
        <taxon>Bacteria</taxon>
        <taxon>Pseudomonadati</taxon>
        <taxon>Bacteroidota</taxon>
        <taxon>Cytophagia</taxon>
        <taxon>Cytophagales</taxon>
        <taxon>Cyclobacteriaceae</taxon>
        <taxon>Belliella</taxon>
    </lineage>
</organism>
<reference evidence="2" key="1">
    <citation type="journal article" date="2019" name="Int. J. Syst. Evol. Microbiol.">
        <title>The Global Catalogue of Microorganisms (GCM) 10K type strain sequencing project: providing services to taxonomists for standard genome sequencing and annotation.</title>
        <authorList>
            <consortium name="The Broad Institute Genomics Platform"/>
            <consortium name="The Broad Institute Genome Sequencing Center for Infectious Disease"/>
            <person name="Wu L."/>
            <person name="Ma J."/>
        </authorList>
    </citation>
    <scope>NUCLEOTIDE SEQUENCE [LARGE SCALE GENOMIC DNA]</scope>
    <source>
        <strain evidence="2">CGMCC 1.12479</strain>
    </source>
</reference>
<dbReference type="Proteomes" id="UP000635885">
    <property type="component" value="Unassembled WGS sequence"/>
</dbReference>
<keyword evidence="2" id="KW-1185">Reference proteome</keyword>